<dbReference type="AlphaFoldDB" id="A0A2T0W3N4"/>
<sequence length="390" mass="46129">MFYGEKLKDLRELHGLSRKELAHKINVSEQALWQYENQYTVPKFEIINEFKKIFFVKPQFFYTDPFIKPVVDIECIAYRADDRDSRKKAKMEITYINFINYFISTFEKVLTSPDHSLHSLRKTIETHIYQNQLETTDFKMTIKQAASLARRHLAITENKELLYKLELSGIYILEKNMGLTIDAYSTWTKNNIPFIILGTTKKSSVRRNFDFAHELGHLLLHRHIDMDSLDNEEHRRIEKEANDFASFFLLPEDDFIQDFNLISKKSNPDSYIELKMKYHVSIAALENRAYKLKLLTYEENRYFYSALNRMKYRVVEPLDADIPIVKPGKIRAMLTIILDNHLLILDNLLEDYSIELPFLESLIGIDDDILKKYIGQTRTDYFADNIVNLF</sequence>
<reference evidence="3 4" key="1">
    <citation type="submission" date="2018-03" db="EMBL/GenBank/DDBJ databases">
        <title>Genomic Encyclopedia of Archaeal and Bacterial Type Strains, Phase II (KMG-II): from individual species to whole genera.</title>
        <authorList>
            <person name="Goeker M."/>
        </authorList>
    </citation>
    <scope>NUCLEOTIDE SEQUENCE [LARGE SCALE GENOMIC DNA]</scope>
    <source>
        <strain evidence="3 4">DSM 13175</strain>
    </source>
</reference>
<name>A0A2T0W3N4_9LACT</name>
<dbReference type="Gene3D" id="1.10.260.40">
    <property type="entry name" value="lambda repressor-like DNA-binding domains"/>
    <property type="match status" value="1"/>
</dbReference>
<dbReference type="SMART" id="SM00530">
    <property type="entry name" value="HTH_XRE"/>
    <property type="match status" value="1"/>
</dbReference>
<dbReference type="OrthoDB" id="9816277at2"/>
<dbReference type="PROSITE" id="PS50943">
    <property type="entry name" value="HTH_CROC1"/>
    <property type="match status" value="1"/>
</dbReference>
<dbReference type="PANTHER" id="PTHR43236:SF1">
    <property type="entry name" value="BLL7220 PROTEIN"/>
    <property type="match status" value="1"/>
</dbReference>
<dbReference type="SUPFAM" id="SSF47413">
    <property type="entry name" value="lambda repressor-like DNA-binding domains"/>
    <property type="match status" value="1"/>
</dbReference>
<proteinExistence type="inferred from homology"/>
<dbReference type="InterPro" id="IPR010982">
    <property type="entry name" value="Lambda_DNA-bd_dom_sf"/>
</dbReference>
<accession>A0A2T0W3N4</accession>
<dbReference type="InterPro" id="IPR010359">
    <property type="entry name" value="IrrE_HExxH"/>
</dbReference>
<dbReference type="Proteomes" id="UP000238205">
    <property type="component" value="Unassembled WGS sequence"/>
</dbReference>
<organism evidence="3 4">
    <name type="scientific">Alkalibacterium olivapovliticus</name>
    <dbReference type="NCBI Taxonomy" id="99907"/>
    <lineage>
        <taxon>Bacteria</taxon>
        <taxon>Bacillati</taxon>
        <taxon>Bacillota</taxon>
        <taxon>Bacilli</taxon>
        <taxon>Lactobacillales</taxon>
        <taxon>Carnobacteriaceae</taxon>
        <taxon>Alkalibacterium</taxon>
    </lineage>
</organism>
<keyword evidence="4" id="KW-1185">Reference proteome</keyword>
<dbReference type="PANTHER" id="PTHR43236">
    <property type="entry name" value="ANTITOXIN HIGA1"/>
    <property type="match status" value="1"/>
</dbReference>
<dbReference type="GO" id="GO:0003677">
    <property type="term" value="F:DNA binding"/>
    <property type="evidence" value="ECO:0007669"/>
    <property type="project" value="InterPro"/>
</dbReference>
<dbReference type="Pfam" id="PF01381">
    <property type="entry name" value="HTH_3"/>
    <property type="match status" value="1"/>
</dbReference>
<dbReference type="Pfam" id="PF06114">
    <property type="entry name" value="Peptidase_M78"/>
    <property type="match status" value="1"/>
</dbReference>
<protein>
    <submittedName>
        <fullName evidence="3">Zn-dependent peptidase ImmA (M78 family)</fullName>
    </submittedName>
</protein>
<dbReference type="Gene3D" id="1.10.10.2910">
    <property type="match status" value="1"/>
</dbReference>
<evidence type="ECO:0000256" key="1">
    <source>
        <dbReference type="ARBA" id="ARBA00007227"/>
    </source>
</evidence>
<dbReference type="InterPro" id="IPR052345">
    <property type="entry name" value="Rad_response_metalloprotease"/>
</dbReference>
<dbReference type="EMBL" id="PVTO01000022">
    <property type="protein sequence ID" value="PRY80067.1"/>
    <property type="molecule type" value="Genomic_DNA"/>
</dbReference>
<evidence type="ECO:0000313" key="3">
    <source>
        <dbReference type="EMBL" id="PRY80067.1"/>
    </source>
</evidence>
<gene>
    <name evidence="3" type="ORF">CLV38_1222</name>
</gene>
<comment type="similarity">
    <text evidence="1">Belongs to the short-chain fatty acyl-CoA assimilation regulator (ScfR) family.</text>
</comment>
<dbReference type="RefSeq" id="WP_106194982.1">
    <property type="nucleotide sequence ID" value="NZ_PVTO01000022.1"/>
</dbReference>
<comment type="caution">
    <text evidence="3">The sequence shown here is derived from an EMBL/GenBank/DDBJ whole genome shotgun (WGS) entry which is preliminary data.</text>
</comment>
<evidence type="ECO:0000259" key="2">
    <source>
        <dbReference type="PROSITE" id="PS50943"/>
    </source>
</evidence>
<evidence type="ECO:0000313" key="4">
    <source>
        <dbReference type="Proteomes" id="UP000238205"/>
    </source>
</evidence>
<dbReference type="InterPro" id="IPR001387">
    <property type="entry name" value="Cro/C1-type_HTH"/>
</dbReference>
<feature type="domain" description="HTH cro/C1-type" evidence="2">
    <location>
        <begin position="7"/>
        <end position="61"/>
    </location>
</feature>
<dbReference type="CDD" id="cd00093">
    <property type="entry name" value="HTH_XRE"/>
    <property type="match status" value="1"/>
</dbReference>